<comment type="caution">
    <text evidence="2">The sequence shown here is derived from an EMBL/GenBank/DDBJ whole genome shotgun (WGS) entry which is preliminary data.</text>
</comment>
<sequence>MGVVSIAVTQEDISMRGDARVFVVGPGFIGHNIIEILVEEGYSVHALTRREHHAEAIKTSGAVPVTGQLSDFDLIEEQSSNSDIIFQVATGDNLPLEEAILHGVRRRAKQGKATIYIHTSGAKVFDDGAKGMSKSEKVYYDDKREDMDSVPDDAPHRNVDLALVHAHEDLQDHLRLAIVLPPEVYGYDSKHDRLSMMIPNLTRFAVKHGYAPVIGEGLSVETQVHVMDLARGYVAVLHFLEHADQKEVLANPYWLCENGEEFSWKEAAEVIGQALYKAGKIKDPAPRNPPTELYSELCGPKTESYMGLNCRARGVRLKTLGWQAREKGIWESYLQDELPVILKQVDRTLT</sequence>
<evidence type="ECO:0000313" key="3">
    <source>
        <dbReference type="Proteomes" id="UP001345827"/>
    </source>
</evidence>
<dbReference type="GO" id="GO:0005737">
    <property type="term" value="C:cytoplasm"/>
    <property type="evidence" value="ECO:0007669"/>
    <property type="project" value="TreeGrafter"/>
</dbReference>
<dbReference type="PANTHER" id="PTHR48079">
    <property type="entry name" value="PROTEIN YEEZ"/>
    <property type="match status" value="1"/>
</dbReference>
<name>A0AAV9Q616_9PEZI</name>
<dbReference type="InterPro" id="IPR036291">
    <property type="entry name" value="NAD(P)-bd_dom_sf"/>
</dbReference>
<keyword evidence="3" id="KW-1185">Reference proteome</keyword>
<dbReference type="SUPFAM" id="SSF51735">
    <property type="entry name" value="NAD(P)-binding Rossmann-fold domains"/>
    <property type="match status" value="1"/>
</dbReference>
<proteinExistence type="predicted"/>
<dbReference type="GO" id="GO:0004029">
    <property type="term" value="F:aldehyde dehydrogenase (NAD+) activity"/>
    <property type="evidence" value="ECO:0007669"/>
    <property type="project" value="TreeGrafter"/>
</dbReference>
<gene>
    <name evidence="2" type="ORF">LTR25_006936</name>
</gene>
<dbReference type="PANTHER" id="PTHR48079:SF6">
    <property type="entry name" value="NAD(P)-BINDING DOMAIN-CONTAINING PROTEIN-RELATED"/>
    <property type="match status" value="1"/>
</dbReference>
<protein>
    <recommendedName>
        <fullName evidence="1">NAD-dependent epimerase/dehydratase domain-containing protein</fullName>
    </recommendedName>
</protein>
<dbReference type="InterPro" id="IPR051783">
    <property type="entry name" value="NAD(P)-dependent_oxidoreduct"/>
</dbReference>
<dbReference type="InterPro" id="IPR001509">
    <property type="entry name" value="Epimerase_deHydtase"/>
</dbReference>
<organism evidence="2 3">
    <name type="scientific">Vermiconidia calcicola</name>
    <dbReference type="NCBI Taxonomy" id="1690605"/>
    <lineage>
        <taxon>Eukaryota</taxon>
        <taxon>Fungi</taxon>
        <taxon>Dikarya</taxon>
        <taxon>Ascomycota</taxon>
        <taxon>Pezizomycotina</taxon>
        <taxon>Dothideomycetes</taxon>
        <taxon>Dothideomycetidae</taxon>
        <taxon>Mycosphaerellales</taxon>
        <taxon>Extremaceae</taxon>
        <taxon>Vermiconidia</taxon>
    </lineage>
</organism>
<reference evidence="2 3" key="1">
    <citation type="submission" date="2023-06" db="EMBL/GenBank/DDBJ databases">
        <title>Black Yeasts Isolated from many extreme environments.</title>
        <authorList>
            <person name="Coleine C."/>
            <person name="Stajich J.E."/>
            <person name="Selbmann L."/>
        </authorList>
    </citation>
    <scope>NUCLEOTIDE SEQUENCE [LARGE SCALE GENOMIC DNA]</scope>
    <source>
        <strain evidence="2 3">CCFEE 5887</strain>
    </source>
</reference>
<dbReference type="EMBL" id="JAXLQG010000012">
    <property type="protein sequence ID" value="KAK5533956.1"/>
    <property type="molecule type" value="Genomic_DNA"/>
</dbReference>
<evidence type="ECO:0000259" key="1">
    <source>
        <dbReference type="Pfam" id="PF01370"/>
    </source>
</evidence>
<feature type="domain" description="NAD-dependent epimerase/dehydratase" evidence="1">
    <location>
        <begin position="23"/>
        <end position="247"/>
    </location>
</feature>
<accession>A0AAV9Q616</accession>
<dbReference type="AlphaFoldDB" id="A0AAV9Q616"/>
<evidence type="ECO:0000313" key="2">
    <source>
        <dbReference type="EMBL" id="KAK5533956.1"/>
    </source>
</evidence>
<dbReference type="Pfam" id="PF01370">
    <property type="entry name" value="Epimerase"/>
    <property type="match status" value="1"/>
</dbReference>
<dbReference type="Proteomes" id="UP001345827">
    <property type="component" value="Unassembled WGS sequence"/>
</dbReference>
<dbReference type="Gene3D" id="3.40.50.720">
    <property type="entry name" value="NAD(P)-binding Rossmann-like Domain"/>
    <property type="match status" value="1"/>
</dbReference>